<proteinExistence type="predicted"/>
<name>A0A1H5ZXE1_9RHOB</name>
<reference evidence="3 4" key="1">
    <citation type="submission" date="2016-10" db="EMBL/GenBank/DDBJ databases">
        <authorList>
            <person name="de Groot N.N."/>
        </authorList>
    </citation>
    <scope>NUCLEOTIDE SEQUENCE [LARGE SCALE GENOMIC DNA]</scope>
    <source>
        <strain evidence="3 4">DSM 26915</strain>
    </source>
</reference>
<evidence type="ECO:0000259" key="2">
    <source>
        <dbReference type="Pfam" id="PF07007"/>
    </source>
</evidence>
<evidence type="ECO:0000256" key="1">
    <source>
        <dbReference type="SAM" id="SignalP"/>
    </source>
</evidence>
<feature type="domain" description="Lysozyme inhibitor LprI-like N-terminal" evidence="2">
    <location>
        <begin position="88"/>
        <end position="167"/>
    </location>
</feature>
<dbReference type="Pfam" id="PF07007">
    <property type="entry name" value="LprI"/>
    <property type="match status" value="1"/>
</dbReference>
<organism evidence="3 4">
    <name type="scientific">Thalassococcus halodurans</name>
    <dbReference type="NCBI Taxonomy" id="373675"/>
    <lineage>
        <taxon>Bacteria</taxon>
        <taxon>Pseudomonadati</taxon>
        <taxon>Pseudomonadota</taxon>
        <taxon>Alphaproteobacteria</taxon>
        <taxon>Rhodobacterales</taxon>
        <taxon>Roseobacteraceae</taxon>
        <taxon>Thalassococcus</taxon>
    </lineage>
</organism>
<dbReference type="AlphaFoldDB" id="A0A1H5ZXE1"/>
<gene>
    <name evidence="3" type="ORF">SAMN04488045_2709</name>
</gene>
<dbReference type="InterPro" id="IPR009739">
    <property type="entry name" value="LprI-like_N"/>
</dbReference>
<keyword evidence="4" id="KW-1185">Reference proteome</keyword>
<protein>
    <recommendedName>
        <fullName evidence="2">Lysozyme inhibitor LprI-like N-terminal domain-containing protein</fullName>
    </recommendedName>
</protein>
<evidence type="ECO:0000313" key="4">
    <source>
        <dbReference type="Proteomes" id="UP000236752"/>
    </source>
</evidence>
<feature type="chain" id="PRO_5009292012" description="Lysozyme inhibitor LprI-like N-terminal domain-containing protein" evidence="1">
    <location>
        <begin position="21"/>
        <end position="177"/>
    </location>
</feature>
<dbReference type="Gene3D" id="1.20.1270.180">
    <property type="match status" value="1"/>
</dbReference>
<evidence type="ECO:0000313" key="3">
    <source>
        <dbReference type="EMBL" id="SEG41119.1"/>
    </source>
</evidence>
<sequence>MKRASVLSVFLFGFCSQAYASDIAEDFYDKSYLQVEACFEIDPVQREQCVISGIQRCEKALEKVLFRNGLGSPGGGAVSPREYCNFIGLERADEHLNAVYNRILKQGPLIAHDETALPNLRSAQRLWLQFSSELCSEDNIVGWHAGGSGWGAVTAECTTRLSIQQAGHLERYFTISD</sequence>
<dbReference type="Proteomes" id="UP000236752">
    <property type="component" value="Unassembled WGS sequence"/>
</dbReference>
<accession>A0A1H5ZXE1</accession>
<dbReference type="EMBL" id="FNUZ01000004">
    <property type="protein sequence ID" value="SEG41119.1"/>
    <property type="molecule type" value="Genomic_DNA"/>
</dbReference>
<feature type="signal peptide" evidence="1">
    <location>
        <begin position="1"/>
        <end position="20"/>
    </location>
</feature>
<keyword evidence="1" id="KW-0732">Signal</keyword>
<dbReference type="OrthoDB" id="7850913at2"/>
<dbReference type="RefSeq" id="WP_160006877.1">
    <property type="nucleotide sequence ID" value="NZ_FNUZ01000004.1"/>
</dbReference>